<keyword evidence="3" id="KW-1185">Reference proteome</keyword>
<dbReference type="RefSeq" id="WP_071084910.1">
    <property type="nucleotide sequence ID" value="NZ_MBLM01000117.1"/>
</dbReference>
<feature type="compositionally biased region" description="Low complexity" evidence="1">
    <location>
        <begin position="437"/>
        <end position="463"/>
    </location>
</feature>
<evidence type="ECO:0000313" key="3">
    <source>
        <dbReference type="Proteomes" id="UP000179627"/>
    </source>
</evidence>
<evidence type="ECO:0008006" key="4">
    <source>
        <dbReference type="Google" id="ProtNLM"/>
    </source>
</evidence>
<feature type="compositionally biased region" description="Pro residues" evidence="1">
    <location>
        <begin position="522"/>
        <end position="531"/>
    </location>
</feature>
<dbReference type="AlphaFoldDB" id="A0A1S1QSM8"/>
<evidence type="ECO:0000256" key="1">
    <source>
        <dbReference type="SAM" id="MobiDB-lite"/>
    </source>
</evidence>
<feature type="compositionally biased region" description="Low complexity" evidence="1">
    <location>
        <begin position="507"/>
        <end position="521"/>
    </location>
</feature>
<accession>A0A1S1QSM8</accession>
<reference evidence="3" key="1">
    <citation type="submission" date="2016-07" db="EMBL/GenBank/DDBJ databases">
        <title>Sequence Frankia sp. strain CcI1.17.</title>
        <authorList>
            <person name="Ghodhbane-Gtari F."/>
            <person name="Swanson E."/>
            <person name="Gueddou A."/>
            <person name="Morris K."/>
            <person name="Hezbri K."/>
            <person name="Ktari A."/>
            <person name="Nouioui I."/>
            <person name="Abebe-Akele F."/>
            <person name="Simpson S."/>
            <person name="Thomas K."/>
            <person name="Gtari M."/>
            <person name="Tisa L.S."/>
            <person name="Hurst S."/>
        </authorList>
    </citation>
    <scope>NUCLEOTIDE SEQUENCE [LARGE SCALE GENOMIC DNA]</scope>
    <source>
        <strain evidence="3">Cc1.17</strain>
    </source>
</reference>
<dbReference type="Gene3D" id="3.30.200.20">
    <property type="entry name" value="Phosphorylase Kinase, domain 1"/>
    <property type="match status" value="1"/>
</dbReference>
<protein>
    <recommendedName>
        <fullName evidence="4">Protein kinase domain-containing protein</fullName>
    </recommendedName>
</protein>
<dbReference type="OrthoDB" id="3214363at2"/>
<feature type="compositionally biased region" description="Low complexity" evidence="1">
    <location>
        <begin position="473"/>
        <end position="496"/>
    </location>
</feature>
<dbReference type="InterPro" id="IPR011009">
    <property type="entry name" value="Kinase-like_dom_sf"/>
</dbReference>
<feature type="compositionally biased region" description="Low complexity" evidence="1">
    <location>
        <begin position="415"/>
        <end position="425"/>
    </location>
</feature>
<organism evidence="2 3">
    <name type="scientific">Parafrankia colletiae</name>
    <dbReference type="NCBI Taxonomy" id="573497"/>
    <lineage>
        <taxon>Bacteria</taxon>
        <taxon>Bacillati</taxon>
        <taxon>Actinomycetota</taxon>
        <taxon>Actinomycetes</taxon>
        <taxon>Frankiales</taxon>
        <taxon>Frankiaceae</taxon>
        <taxon>Parafrankia</taxon>
    </lineage>
</organism>
<sequence length="549" mass="54613">MTTGLPWHAQPPLASDPTSVGPYRVLGRIAQGPAGPVLLSRAVGGAWVALHLPDPATVQGTWPEPAAREQAKKRLRARFTAVAEHAAAAAHPALCAVLDVGVIGDGSVGDGLPYLVTEYVDGPTLAQEVAERGPLSSTELNRVAVTLLDLLASPAGADIRAGVQSAPAAEEIVLSLAGPRVVSLGLTSRPPDGKAAADPAGTAWARVVAFASTGQLAPPGWPRRSAAVAGTRRRGSPAVDRTTAAVLDALPHGRARTAMRAAVAGAPWLPDVAAPAEQPRALAAGIARPAPPRPGWPFRSVRTAEAVRTTKAALAAEPARTAEPARAAEPALVDGRRPRPAARWRPVSAAALCAVTAVAVAAVAGPSAGPITATAAARTTAVLPEPAAADRPAPPLPERPRRGATPRPAAEEAEVPGAGTAVAPGSSASMPPTGATEATEPALPAQLPQAPPRVAAAAEVAPGPQAPRPRPARVPQHAVRPAPDARPVPGAAAVAQPAPPAPPPPAAAAGTGPAGAAVTPAAPNPPPPAPGPTSGLTPVQISVVPLAPR</sequence>
<dbReference type="Proteomes" id="UP000179627">
    <property type="component" value="Unassembled WGS sequence"/>
</dbReference>
<gene>
    <name evidence="2" type="ORF">CC117_17965</name>
</gene>
<evidence type="ECO:0000313" key="2">
    <source>
        <dbReference type="EMBL" id="OHV36285.1"/>
    </source>
</evidence>
<dbReference type="SUPFAM" id="SSF56112">
    <property type="entry name" value="Protein kinase-like (PK-like)"/>
    <property type="match status" value="1"/>
</dbReference>
<feature type="region of interest" description="Disordered" evidence="1">
    <location>
        <begin position="383"/>
        <end position="549"/>
    </location>
</feature>
<dbReference type="EMBL" id="MBLM01000117">
    <property type="protein sequence ID" value="OHV36285.1"/>
    <property type="molecule type" value="Genomic_DNA"/>
</dbReference>
<proteinExistence type="predicted"/>
<feature type="compositionally biased region" description="Pro residues" evidence="1">
    <location>
        <begin position="497"/>
        <end position="506"/>
    </location>
</feature>
<comment type="caution">
    <text evidence="2">The sequence shown here is derived from an EMBL/GenBank/DDBJ whole genome shotgun (WGS) entry which is preliminary data.</text>
</comment>
<name>A0A1S1QSM8_9ACTN</name>